<keyword evidence="5 10" id="KW-0812">Transmembrane</keyword>
<dbReference type="GO" id="GO:0042910">
    <property type="term" value="F:xenobiotic transmembrane transporter activity"/>
    <property type="evidence" value="ECO:0007669"/>
    <property type="project" value="InterPro"/>
</dbReference>
<feature type="transmembrane region" description="Helical" evidence="10">
    <location>
        <begin position="192"/>
        <end position="217"/>
    </location>
</feature>
<feature type="transmembrane region" description="Helical" evidence="10">
    <location>
        <begin position="419"/>
        <end position="437"/>
    </location>
</feature>
<feature type="transmembrane region" description="Helical" evidence="10">
    <location>
        <begin position="353"/>
        <end position="370"/>
    </location>
</feature>
<dbReference type="KEGG" id="copr:Cop2CBH44_05170"/>
<dbReference type="EMBL" id="AP023322">
    <property type="protein sequence ID" value="BCI62164.1"/>
    <property type="molecule type" value="Genomic_DNA"/>
</dbReference>
<evidence type="ECO:0000256" key="8">
    <source>
        <dbReference type="ARBA" id="ARBA00023136"/>
    </source>
</evidence>
<dbReference type="CDD" id="cd13131">
    <property type="entry name" value="MATE_NorM_like"/>
    <property type="match status" value="1"/>
</dbReference>
<sequence length="452" mass="50056">MRNFINRYKQNYIELLKLGIPIMIGQLGIIIVGFADNIMVGHHTSEELAAASFVNNLFNLPIMFGMGFSLGLTPLIGALVAKNHVAKAGQSLRYSLYTNFILSLCLILIMTVVYFNIEKMGQPEDLYPLIKPYYLVQLSGLVFIMLFNSFKQFADGIMDTRTSMFILLSGNVLNIIGNYILIFGHIGMPELGLLGAGISTLTSRISNLLLFIFIFFFTTRYSRFKKGFYHYKDKENTFSFLVKSGLPIALQMGMETGAFNLSVIMMGWFGSAALAAHQVVATFTTIGFMLYYGIGAATTILVSNAGGAGRYTDIKPIANAGFHIILTMSLFIALLMLFLREHIGYLFTDSDEVSHIVALLIIPTVVYQFGDGLQVAYANALRGVGDMKPMAVIAFISYFMISLPCGYLFGVIFDGGPMGIWWGFPLGLTTAGCLFYARFRYKTKSFDSVMAI</sequence>
<feature type="transmembrane region" description="Helical" evidence="10">
    <location>
        <begin position="286"/>
        <end position="305"/>
    </location>
</feature>
<evidence type="ECO:0000313" key="11">
    <source>
        <dbReference type="EMBL" id="BCI62164.1"/>
    </source>
</evidence>
<dbReference type="PIRSF" id="PIRSF006603">
    <property type="entry name" value="DinF"/>
    <property type="match status" value="1"/>
</dbReference>
<dbReference type="NCBIfam" id="TIGR00797">
    <property type="entry name" value="matE"/>
    <property type="match status" value="1"/>
</dbReference>
<keyword evidence="7" id="KW-0406">Ion transport</keyword>
<evidence type="ECO:0000256" key="5">
    <source>
        <dbReference type="ARBA" id="ARBA00022692"/>
    </source>
</evidence>
<feature type="transmembrane region" description="Helical" evidence="10">
    <location>
        <begin position="12"/>
        <end position="35"/>
    </location>
</feature>
<accession>A0A7G1HUS3</accession>
<evidence type="ECO:0000256" key="1">
    <source>
        <dbReference type="ARBA" id="ARBA00004651"/>
    </source>
</evidence>
<evidence type="ECO:0000256" key="3">
    <source>
        <dbReference type="ARBA" id="ARBA00022449"/>
    </source>
</evidence>
<keyword evidence="3" id="KW-0050">Antiport</keyword>
<dbReference type="InterPro" id="IPR002528">
    <property type="entry name" value="MATE_fam"/>
</dbReference>
<name>A0A7G1HUS3_9BACT</name>
<dbReference type="InterPro" id="IPR048279">
    <property type="entry name" value="MdtK-like"/>
</dbReference>
<evidence type="ECO:0000256" key="9">
    <source>
        <dbReference type="ARBA" id="ARBA00031636"/>
    </source>
</evidence>
<keyword evidence="12" id="KW-1185">Reference proteome</keyword>
<feature type="transmembrane region" description="Helical" evidence="10">
    <location>
        <begin position="258"/>
        <end position="280"/>
    </location>
</feature>
<evidence type="ECO:0000256" key="4">
    <source>
        <dbReference type="ARBA" id="ARBA00022475"/>
    </source>
</evidence>
<keyword evidence="4" id="KW-1003">Cell membrane</keyword>
<dbReference type="InterPro" id="IPR050222">
    <property type="entry name" value="MATE_MdtK"/>
</dbReference>
<dbReference type="GO" id="GO:0005886">
    <property type="term" value="C:plasma membrane"/>
    <property type="evidence" value="ECO:0007669"/>
    <property type="project" value="UniProtKB-SubCell"/>
</dbReference>
<organism evidence="11 12">
    <name type="scientific">Coprobacter secundus subsp. similis</name>
    <dbReference type="NCBI Taxonomy" id="2751153"/>
    <lineage>
        <taxon>Bacteria</taxon>
        <taxon>Pseudomonadati</taxon>
        <taxon>Bacteroidota</taxon>
        <taxon>Bacteroidia</taxon>
        <taxon>Bacteroidales</taxon>
        <taxon>Barnesiellaceae</taxon>
        <taxon>Coprobacter</taxon>
    </lineage>
</organism>
<reference evidence="12" key="1">
    <citation type="submission" date="2020-07" db="EMBL/GenBank/DDBJ databases">
        <title>Complete genome sequencing of Coprobacter sp. strain 2CBH44.</title>
        <authorList>
            <person name="Sakamoto M."/>
            <person name="Murakami T."/>
            <person name="Mori H."/>
        </authorList>
    </citation>
    <scope>NUCLEOTIDE SEQUENCE [LARGE SCALE GENOMIC DNA]</scope>
    <source>
        <strain evidence="12">2CBH44</strain>
    </source>
</reference>
<evidence type="ECO:0000313" key="12">
    <source>
        <dbReference type="Proteomes" id="UP000594042"/>
    </source>
</evidence>
<dbReference type="PANTHER" id="PTHR43298">
    <property type="entry name" value="MULTIDRUG RESISTANCE PROTEIN NORM-RELATED"/>
    <property type="match status" value="1"/>
</dbReference>
<dbReference type="RefSeq" id="WP_021930507.1">
    <property type="nucleotide sequence ID" value="NZ_AP023322.1"/>
</dbReference>
<evidence type="ECO:0000256" key="2">
    <source>
        <dbReference type="ARBA" id="ARBA00022448"/>
    </source>
</evidence>
<dbReference type="Pfam" id="PF01554">
    <property type="entry name" value="MatE"/>
    <property type="match status" value="2"/>
</dbReference>
<dbReference type="Proteomes" id="UP000594042">
    <property type="component" value="Chromosome"/>
</dbReference>
<dbReference type="GO" id="GO:0006811">
    <property type="term" value="P:monoatomic ion transport"/>
    <property type="evidence" value="ECO:0007669"/>
    <property type="project" value="UniProtKB-KW"/>
</dbReference>
<proteinExistence type="predicted"/>
<feature type="transmembrane region" description="Helical" evidence="10">
    <location>
        <begin position="94"/>
        <end position="117"/>
    </location>
</feature>
<feature type="transmembrane region" description="Helical" evidence="10">
    <location>
        <begin position="391"/>
        <end position="413"/>
    </location>
</feature>
<evidence type="ECO:0000256" key="10">
    <source>
        <dbReference type="SAM" id="Phobius"/>
    </source>
</evidence>
<dbReference type="PANTHER" id="PTHR43298:SF2">
    <property type="entry name" value="FMN_FAD EXPORTER YEEO-RELATED"/>
    <property type="match status" value="1"/>
</dbReference>
<feature type="transmembrane region" description="Helical" evidence="10">
    <location>
        <begin position="132"/>
        <end position="150"/>
    </location>
</feature>
<keyword evidence="8 10" id="KW-0472">Membrane</keyword>
<dbReference type="GO" id="GO:0015297">
    <property type="term" value="F:antiporter activity"/>
    <property type="evidence" value="ECO:0007669"/>
    <property type="project" value="UniProtKB-KW"/>
</dbReference>
<feature type="transmembrane region" description="Helical" evidence="10">
    <location>
        <begin position="317"/>
        <end position="338"/>
    </location>
</feature>
<keyword evidence="2" id="KW-0813">Transport</keyword>
<evidence type="ECO:0000256" key="7">
    <source>
        <dbReference type="ARBA" id="ARBA00023065"/>
    </source>
</evidence>
<feature type="transmembrane region" description="Helical" evidence="10">
    <location>
        <begin position="162"/>
        <end position="186"/>
    </location>
</feature>
<gene>
    <name evidence="11" type="ORF">Cop2CBH44_05170</name>
</gene>
<comment type="subcellular location">
    <subcellularLocation>
        <location evidence="1">Cell membrane</location>
        <topology evidence="1">Multi-pass membrane protein</topology>
    </subcellularLocation>
</comment>
<keyword evidence="6 10" id="KW-1133">Transmembrane helix</keyword>
<evidence type="ECO:0000256" key="6">
    <source>
        <dbReference type="ARBA" id="ARBA00022989"/>
    </source>
</evidence>
<protein>
    <recommendedName>
        <fullName evidence="9">Multidrug-efflux transporter</fullName>
    </recommendedName>
</protein>
<dbReference type="AlphaFoldDB" id="A0A7G1HUS3"/>
<feature type="transmembrane region" description="Helical" evidence="10">
    <location>
        <begin position="62"/>
        <end position="82"/>
    </location>
</feature>